<evidence type="ECO:0000256" key="3">
    <source>
        <dbReference type="SAM" id="MobiDB-lite"/>
    </source>
</evidence>
<evidence type="ECO:0008006" key="6">
    <source>
        <dbReference type="Google" id="ProtNLM"/>
    </source>
</evidence>
<reference evidence="4" key="1">
    <citation type="submission" date="2022-02" db="EMBL/GenBank/DDBJ databases">
        <authorList>
            <person name="Henning P.M."/>
            <person name="McCubbin A.G."/>
            <person name="Shore J.S."/>
        </authorList>
    </citation>
    <scope>NUCLEOTIDE SEQUENCE</scope>
    <source>
        <strain evidence="4">F60SS</strain>
        <tissue evidence="4">Leaves</tissue>
    </source>
</reference>
<dbReference type="PANTHER" id="PTHR19857:SF21">
    <property type="entry name" value="ANAPHASE-PROMOTING COMPLEX SUBUNIT 4 WD40 DOMAIN-CONTAINING PROTEIN"/>
    <property type="match status" value="1"/>
</dbReference>
<name>A0A9Q0GDG9_9ROSI</name>
<evidence type="ECO:0000313" key="4">
    <source>
        <dbReference type="EMBL" id="KAJ4847025.1"/>
    </source>
</evidence>
<comment type="caution">
    <text evidence="4">The sequence shown here is derived from an EMBL/GenBank/DDBJ whole genome shotgun (WGS) entry which is preliminary data.</text>
</comment>
<dbReference type="SUPFAM" id="SSF101908">
    <property type="entry name" value="Putative isomerase YbhE"/>
    <property type="match status" value="1"/>
</dbReference>
<evidence type="ECO:0000256" key="1">
    <source>
        <dbReference type="ARBA" id="ARBA00022574"/>
    </source>
</evidence>
<dbReference type="InterPro" id="IPR015943">
    <property type="entry name" value="WD40/YVTN_repeat-like_dom_sf"/>
</dbReference>
<dbReference type="Proteomes" id="UP001141552">
    <property type="component" value="Unassembled WGS sequence"/>
</dbReference>
<dbReference type="PANTHER" id="PTHR19857">
    <property type="entry name" value="MITOCHONDRIAL DIVISION PROTEIN 1-RELATED"/>
    <property type="match status" value="1"/>
</dbReference>
<gene>
    <name evidence="4" type="ORF">Tsubulata_006979</name>
</gene>
<feature type="region of interest" description="Disordered" evidence="3">
    <location>
        <begin position="1"/>
        <end position="26"/>
    </location>
</feature>
<sequence length="481" mass="53220">MEKYLVPQKPSPQPSKPIHHHHQRRGRYGWERSLIEVTGRSSSKYRHHLSPLLLHSYSQMGAFPHKYHAGGDNSSWCQTHLHNLSLDSIPTGQIPLIKQGIAGLEFDNQGVYLVSVTKSGCLTVHDFESLYCQATESLPLGLAEDESKHVLHLSLRGELDAVCWNPANQNEVACSSMKSSEVQIYDISYVSSEPVQLLKSRRRVTVHGSDIHKGLTDIVCTSTQSWLIASDLNGGVNLWDRRTGALPCLEFATNSPAALYSIQLTADNHMVLGAGRYGRVSLWDLRGGRAAAFQIHKEVCHQPVGMWNLSSLLEQIDSLKAQSEIVSKDVHAIVFDPSCPYQLAFHLDDGWSGVLDVYNSEVTHVHCPPPAWLNSNTATSLMYLRKPSWLPTNSVYVVGSSAEDGIYLLDFYPDPSSPCHVQYCEDVEKHSGSSIRKKHNRFVPLSEGVTACATHPLNGAIIAGTKESSLLLVSQQKNSDL</sequence>
<reference evidence="4" key="2">
    <citation type="journal article" date="2023" name="Plants (Basel)">
        <title>Annotation of the Turnera subulata (Passifloraceae) Draft Genome Reveals the S-Locus Evolved after the Divergence of Turneroideae from Passifloroideae in a Stepwise Manner.</title>
        <authorList>
            <person name="Henning P.M."/>
            <person name="Roalson E.H."/>
            <person name="Mir W."/>
            <person name="McCubbin A.G."/>
            <person name="Shore J.S."/>
        </authorList>
    </citation>
    <scope>NUCLEOTIDE SEQUENCE</scope>
    <source>
        <strain evidence="4">F60SS</strain>
    </source>
</reference>
<dbReference type="AlphaFoldDB" id="A0A9Q0GDG9"/>
<feature type="compositionally biased region" description="Basic residues" evidence="3">
    <location>
        <begin position="17"/>
        <end position="26"/>
    </location>
</feature>
<organism evidence="4 5">
    <name type="scientific">Turnera subulata</name>
    <dbReference type="NCBI Taxonomy" id="218843"/>
    <lineage>
        <taxon>Eukaryota</taxon>
        <taxon>Viridiplantae</taxon>
        <taxon>Streptophyta</taxon>
        <taxon>Embryophyta</taxon>
        <taxon>Tracheophyta</taxon>
        <taxon>Spermatophyta</taxon>
        <taxon>Magnoliopsida</taxon>
        <taxon>eudicotyledons</taxon>
        <taxon>Gunneridae</taxon>
        <taxon>Pentapetalae</taxon>
        <taxon>rosids</taxon>
        <taxon>fabids</taxon>
        <taxon>Malpighiales</taxon>
        <taxon>Passifloraceae</taxon>
        <taxon>Turnera</taxon>
    </lineage>
</organism>
<keyword evidence="2" id="KW-0677">Repeat</keyword>
<proteinExistence type="predicted"/>
<evidence type="ECO:0000313" key="5">
    <source>
        <dbReference type="Proteomes" id="UP001141552"/>
    </source>
</evidence>
<evidence type="ECO:0000256" key="2">
    <source>
        <dbReference type="ARBA" id="ARBA00022737"/>
    </source>
</evidence>
<protein>
    <recommendedName>
        <fullName evidence="6">Transducin/WD40 repeat-like superfamily protein</fullName>
    </recommendedName>
</protein>
<accession>A0A9Q0GDG9</accession>
<keyword evidence="5" id="KW-1185">Reference proteome</keyword>
<dbReference type="EMBL" id="JAKUCV010001289">
    <property type="protein sequence ID" value="KAJ4847025.1"/>
    <property type="molecule type" value="Genomic_DNA"/>
</dbReference>
<dbReference type="OrthoDB" id="10260946at2759"/>
<dbReference type="InterPro" id="IPR051179">
    <property type="entry name" value="WD_repeat_multifunction"/>
</dbReference>
<keyword evidence="1" id="KW-0853">WD repeat</keyword>
<dbReference type="Gene3D" id="2.130.10.10">
    <property type="entry name" value="YVTN repeat-like/Quinoprotein amine dehydrogenase"/>
    <property type="match status" value="1"/>
</dbReference>